<dbReference type="EMBL" id="CAIIXF020000006">
    <property type="protein sequence ID" value="CAH1786035.1"/>
    <property type="molecule type" value="Genomic_DNA"/>
</dbReference>
<dbReference type="PANTHER" id="PTHR33604">
    <property type="entry name" value="OSJNBA0004B13.7 PROTEIN"/>
    <property type="match status" value="1"/>
</dbReference>
<sequence>MNRQRKINLKRLLSIIVFGVIVHLIILSLTPRKLDTDFVEWDGRFEKLQKSFERKQRIKKQSLPRQNMVLLHNRTIKTTTSKFHAPAADIDAILKETDPIKRANPDLMEMEGIKRKPKPPKRQKPAIVEAEMPSNSNEDPALQNLGKLFNSLEINVKMAVDRYNQNSLHKYLRILEESSIPSKVDPDLRIIVLTLSRPLSLLRCLERINAAYFYGDVVLVDIWIDRLASKKHDGKVVQIARGFKFEHAIKHIHFRDSHVGIREQWINTWTPRKKSKEIAVILEDDVDVSPYFYKWLKATHKQYDHREDVSGFGLSTVYPDPLAIEPDNCTRHQPTNPIRCAIDVPLTSPVYMYRIPTTWGFSPHRKSWESFQHWYKNVSTIAGFEPKVPGLKHTEWFEYFGDSMWSMWHIYYTHINKRFCIFPNLPFDSKFADHRAEVGLHVFEKKKRKKSKRIIPLVINWDDKILDKLPDDPPKVDYDGTIMMNETYKHP</sequence>
<protein>
    <submittedName>
        <fullName evidence="2">Uncharacterized protein</fullName>
    </submittedName>
</protein>
<evidence type="ECO:0000313" key="3">
    <source>
        <dbReference type="Proteomes" id="UP000749559"/>
    </source>
</evidence>
<keyword evidence="3" id="KW-1185">Reference proteome</keyword>
<proteinExistence type="predicted"/>
<organism evidence="2 3">
    <name type="scientific">Owenia fusiformis</name>
    <name type="common">Polychaete worm</name>
    <dbReference type="NCBI Taxonomy" id="6347"/>
    <lineage>
        <taxon>Eukaryota</taxon>
        <taxon>Metazoa</taxon>
        <taxon>Spiralia</taxon>
        <taxon>Lophotrochozoa</taxon>
        <taxon>Annelida</taxon>
        <taxon>Polychaeta</taxon>
        <taxon>Sedentaria</taxon>
        <taxon>Canalipalpata</taxon>
        <taxon>Sabellida</taxon>
        <taxon>Oweniida</taxon>
        <taxon>Oweniidae</taxon>
        <taxon>Owenia</taxon>
    </lineage>
</organism>
<dbReference type="InterPro" id="IPR029044">
    <property type="entry name" value="Nucleotide-diphossugar_trans"/>
</dbReference>
<evidence type="ECO:0000313" key="2">
    <source>
        <dbReference type="EMBL" id="CAH1786035.1"/>
    </source>
</evidence>
<keyword evidence="1" id="KW-0812">Transmembrane</keyword>
<dbReference type="Proteomes" id="UP000749559">
    <property type="component" value="Unassembled WGS sequence"/>
</dbReference>
<keyword evidence="1" id="KW-1133">Transmembrane helix</keyword>
<evidence type="ECO:0000256" key="1">
    <source>
        <dbReference type="SAM" id="Phobius"/>
    </source>
</evidence>
<name>A0A8S4NXZ5_OWEFU</name>
<dbReference type="PANTHER" id="PTHR33604:SF3">
    <property type="entry name" value="OSJNBA0004B13.7 PROTEIN"/>
    <property type="match status" value="1"/>
</dbReference>
<dbReference type="Gene3D" id="3.90.550.10">
    <property type="entry name" value="Spore Coat Polysaccharide Biosynthesis Protein SpsA, Chain A"/>
    <property type="match status" value="1"/>
</dbReference>
<reference evidence="2" key="1">
    <citation type="submission" date="2022-03" db="EMBL/GenBank/DDBJ databases">
        <authorList>
            <person name="Martin C."/>
        </authorList>
    </citation>
    <scope>NUCLEOTIDE SEQUENCE</scope>
</reference>
<gene>
    <name evidence="2" type="ORF">OFUS_LOCUS12002</name>
</gene>
<accession>A0A8S4NXZ5</accession>
<feature type="transmembrane region" description="Helical" evidence="1">
    <location>
        <begin position="12"/>
        <end position="30"/>
    </location>
</feature>
<dbReference type="AlphaFoldDB" id="A0A8S4NXZ5"/>
<comment type="caution">
    <text evidence="2">The sequence shown here is derived from an EMBL/GenBank/DDBJ whole genome shotgun (WGS) entry which is preliminary data.</text>
</comment>
<dbReference type="OrthoDB" id="2020070at2759"/>
<keyword evidence="1" id="KW-0472">Membrane</keyword>